<dbReference type="Pfam" id="PF00929">
    <property type="entry name" value="RNase_T"/>
    <property type="match status" value="1"/>
</dbReference>
<keyword evidence="4" id="KW-0269">Exonuclease</keyword>
<evidence type="ECO:0000256" key="2">
    <source>
        <dbReference type="ARBA" id="ARBA00026073"/>
    </source>
</evidence>
<protein>
    <submittedName>
        <fullName evidence="4">Exonuclease</fullName>
    </submittedName>
</protein>
<dbReference type="InterPro" id="IPR035901">
    <property type="entry name" value="GIY-YIG_endonuc_sf"/>
</dbReference>
<evidence type="ECO:0000259" key="3">
    <source>
        <dbReference type="PROSITE" id="PS50164"/>
    </source>
</evidence>
<dbReference type="AlphaFoldDB" id="A0A410JPH6"/>
<feature type="domain" description="GIY-YIG" evidence="3">
    <location>
        <begin position="201"/>
        <end position="277"/>
    </location>
</feature>
<gene>
    <name evidence="4" type="ORF">EQP59_00870</name>
</gene>
<organism evidence="4 5">
    <name type="scientific">Ornithobacterium rhinotracheale</name>
    <dbReference type="NCBI Taxonomy" id="28251"/>
    <lineage>
        <taxon>Bacteria</taxon>
        <taxon>Pseudomonadati</taxon>
        <taxon>Bacteroidota</taxon>
        <taxon>Flavobacteriia</taxon>
        <taxon>Flavobacteriales</taxon>
        <taxon>Weeksellaceae</taxon>
        <taxon>Ornithobacterium</taxon>
    </lineage>
</organism>
<evidence type="ECO:0000313" key="5">
    <source>
        <dbReference type="Proteomes" id="UP000287701"/>
    </source>
</evidence>
<dbReference type="Gene3D" id="3.30.420.10">
    <property type="entry name" value="Ribonuclease H-like superfamily/Ribonuclease H"/>
    <property type="match status" value="1"/>
</dbReference>
<dbReference type="GO" id="GO:0008408">
    <property type="term" value="F:3'-5' exonuclease activity"/>
    <property type="evidence" value="ECO:0007669"/>
    <property type="project" value="TreeGrafter"/>
</dbReference>
<dbReference type="OrthoDB" id="9803913at2"/>
<dbReference type="FunFam" id="3.30.420.10:FF:000045">
    <property type="entry name" value="3'-5' exonuclease DinG"/>
    <property type="match status" value="1"/>
</dbReference>
<dbReference type="GO" id="GO:0005829">
    <property type="term" value="C:cytosol"/>
    <property type="evidence" value="ECO:0007669"/>
    <property type="project" value="TreeGrafter"/>
</dbReference>
<comment type="subunit">
    <text evidence="2">DNA polymerase III contains a core (composed of alpha, epsilon and theta chains) that associates with a tau subunit. This core dimerizes to form the POLIII' complex. PolIII' associates with the gamma complex (composed of gamma, delta, delta', psi and chi chains) and with the beta chain to form the complete DNA polymerase III complex.</text>
</comment>
<dbReference type="PROSITE" id="PS50164">
    <property type="entry name" value="GIY_YIG"/>
    <property type="match status" value="1"/>
</dbReference>
<dbReference type="InterPro" id="IPR012337">
    <property type="entry name" value="RNaseH-like_sf"/>
</dbReference>
<dbReference type="PANTHER" id="PTHR30231">
    <property type="entry name" value="DNA POLYMERASE III SUBUNIT EPSILON"/>
    <property type="match status" value="1"/>
</dbReference>
<keyword evidence="4" id="KW-0378">Hydrolase</keyword>
<accession>A0A410JPH6</accession>
<dbReference type="PANTHER" id="PTHR30231:SF41">
    <property type="entry name" value="DNA POLYMERASE III SUBUNIT EPSILON"/>
    <property type="match status" value="1"/>
</dbReference>
<dbReference type="GO" id="GO:0045004">
    <property type="term" value="P:DNA replication proofreading"/>
    <property type="evidence" value="ECO:0007669"/>
    <property type="project" value="TreeGrafter"/>
</dbReference>
<dbReference type="SMART" id="SM00479">
    <property type="entry name" value="EXOIII"/>
    <property type="match status" value="1"/>
</dbReference>
<evidence type="ECO:0000313" key="4">
    <source>
        <dbReference type="EMBL" id="QAR30011.1"/>
    </source>
</evidence>
<sequence length="439" mass="50857">MFVKYAVLDIEATNGKRGEEKIIDIAIYQITNEEISDQFGSMVNPQREIEPYVQELTGITNKMVRRAPKFHEIAKRIVEITEGCIIVGHGVHFDYRMLQQEFKSLGYDFKRNTLDTLELSKQLIPDEESYSLGKLCKSLGIPLTNRHRAQGDTVATLKLFQLLREKDTEKKIIESQTLSSKEKTPTQLTKKLLTLQENLPTYTGVYYYHNQKGEIFYIKAAKNIAAEVNRDFASSLKEKQKIQCRVARISHEATGSFLIALLKINEEKKTHKKILNRKSNYFSYRLFIQKEKSSGMQSLEISTVLKTRRSPLLLFSTRKKAFNALNDLSQKFKLTAEDSAKERSKKIKDLKRFLDFPHRDFLIIDKGRNPQENTFISIINNQLHHYGFFSLHNQLEDEKIREKLGISLHSTAMNKALVKTFLYQSKSVKIKPLNNEKPK</sequence>
<dbReference type="EMBL" id="CP035107">
    <property type="protein sequence ID" value="QAR30011.1"/>
    <property type="molecule type" value="Genomic_DNA"/>
</dbReference>
<dbReference type="GO" id="GO:0003677">
    <property type="term" value="F:DNA binding"/>
    <property type="evidence" value="ECO:0007669"/>
    <property type="project" value="InterPro"/>
</dbReference>
<dbReference type="InterPro" id="IPR013520">
    <property type="entry name" value="Ribonucl_H"/>
</dbReference>
<dbReference type="GO" id="GO:0003887">
    <property type="term" value="F:DNA-directed DNA polymerase activity"/>
    <property type="evidence" value="ECO:0007669"/>
    <property type="project" value="InterPro"/>
</dbReference>
<dbReference type="InterPro" id="IPR006054">
    <property type="entry name" value="DnaQ"/>
</dbReference>
<proteinExistence type="predicted"/>
<comment type="function">
    <text evidence="1">DNA polymerase III is a complex, multichain enzyme responsible for most of the replicative synthesis in bacteria. The epsilon subunit contain the editing function and is a proofreading 3'-5' exonuclease.</text>
</comment>
<dbReference type="CDD" id="cd06127">
    <property type="entry name" value="DEDDh"/>
    <property type="match status" value="1"/>
</dbReference>
<dbReference type="NCBIfam" id="TIGR00573">
    <property type="entry name" value="dnaq"/>
    <property type="match status" value="1"/>
</dbReference>
<evidence type="ECO:0000256" key="1">
    <source>
        <dbReference type="ARBA" id="ARBA00025483"/>
    </source>
</evidence>
<name>A0A410JPH6_ORNRH</name>
<keyword evidence="4" id="KW-0540">Nuclease</keyword>
<dbReference type="SUPFAM" id="SSF53098">
    <property type="entry name" value="Ribonuclease H-like"/>
    <property type="match status" value="1"/>
</dbReference>
<dbReference type="InterPro" id="IPR000305">
    <property type="entry name" value="GIY-YIG_endonuc"/>
</dbReference>
<dbReference type="Gene3D" id="3.40.1440.10">
    <property type="entry name" value="GIY-YIG endonuclease"/>
    <property type="match status" value="1"/>
</dbReference>
<reference evidence="4 5" key="1">
    <citation type="submission" date="2019-01" db="EMBL/GenBank/DDBJ databases">
        <title>Whole Genome of Ornithobacterium rhinotracheale FARPER-174b.</title>
        <authorList>
            <person name="Tataje-Lavanda L.A."/>
            <person name="Montalvan A."/>
            <person name="Montesinos R."/>
            <person name="Zimic M."/>
            <person name="Fernandez-Sanchez M."/>
            <person name="Fernandez-Diaz M."/>
        </authorList>
    </citation>
    <scope>NUCLEOTIDE SEQUENCE [LARGE SCALE GENOMIC DNA]</scope>
    <source>
        <strain evidence="4 5">FARPER-174b</strain>
    </source>
</reference>
<dbReference type="InterPro" id="IPR036397">
    <property type="entry name" value="RNaseH_sf"/>
</dbReference>
<dbReference type="Proteomes" id="UP000287701">
    <property type="component" value="Chromosome"/>
</dbReference>